<name>A0A396G9S7_MEDTR</name>
<protein>
    <submittedName>
        <fullName evidence="1">Uncharacterized protein</fullName>
    </submittedName>
</protein>
<accession>A0A396G9S7</accession>
<dbReference type="AlphaFoldDB" id="A0A396G9S7"/>
<proteinExistence type="predicted"/>
<reference evidence="1" key="1">
    <citation type="journal article" date="2018" name="Nat. Plants">
        <title>Whole-genome landscape of Medicago truncatula symbiotic genes.</title>
        <authorList>
            <person name="Pecrix Y."/>
            <person name="Gamas P."/>
            <person name="Carrere S."/>
        </authorList>
    </citation>
    <scope>NUCLEOTIDE SEQUENCE</scope>
    <source>
        <tissue evidence="1">Leaves</tissue>
    </source>
</reference>
<sequence>MLTPTFVKKKQSPPLHIPIQLSEHCSVFSAYQLNRFLDMMKLKRNED</sequence>
<evidence type="ECO:0000313" key="1">
    <source>
        <dbReference type="EMBL" id="RHN38606.1"/>
    </source>
</evidence>
<organism evidence="1">
    <name type="scientific">Medicago truncatula</name>
    <name type="common">Barrel medic</name>
    <name type="synonym">Medicago tribuloides</name>
    <dbReference type="NCBI Taxonomy" id="3880"/>
    <lineage>
        <taxon>Eukaryota</taxon>
        <taxon>Viridiplantae</taxon>
        <taxon>Streptophyta</taxon>
        <taxon>Embryophyta</taxon>
        <taxon>Tracheophyta</taxon>
        <taxon>Spermatophyta</taxon>
        <taxon>Magnoliopsida</taxon>
        <taxon>eudicotyledons</taxon>
        <taxon>Gunneridae</taxon>
        <taxon>Pentapetalae</taxon>
        <taxon>rosids</taxon>
        <taxon>fabids</taxon>
        <taxon>Fabales</taxon>
        <taxon>Fabaceae</taxon>
        <taxon>Papilionoideae</taxon>
        <taxon>50 kb inversion clade</taxon>
        <taxon>NPAAA clade</taxon>
        <taxon>Hologalegina</taxon>
        <taxon>IRL clade</taxon>
        <taxon>Trifolieae</taxon>
        <taxon>Medicago</taxon>
    </lineage>
</organism>
<dbReference type="Proteomes" id="UP000265566">
    <property type="component" value="Chromosome 8"/>
</dbReference>
<gene>
    <name evidence="1" type="ORF">MtrunA17_Chr8g0335031</name>
</gene>
<dbReference type="Gramene" id="rna44563">
    <property type="protein sequence ID" value="RHN38606.1"/>
    <property type="gene ID" value="gene44563"/>
</dbReference>
<dbReference type="EMBL" id="PSQE01000008">
    <property type="protein sequence ID" value="RHN38606.1"/>
    <property type="molecule type" value="Genomic_DNA"/>
</dbReference>
<comment type="caution">
    <text evidence="1">The sequence shown here is derived from an EMBL/GenBank/DDBJ whole genome shotgun (WGS) entry which is preliminary data.</text>
</comment>